<feature type="non-terminal residue" evidence="1">
    <location>
        <position position="108"/>
    </location>
</feature>
<proteinExistence type="predicted"/>
<accession>A0A3M6TF53</accession>
<dbReference type="Gene3D" id="3.30.420.150">
    <property type="entry name" value="Exopolyphosphatase. Domain 2"/>
    <property type="match status" value="1"/>
</dbReference>
<organism evidence="1 2">
    <name type="scientific">Pocillopora damicornis</name>
    <name type="common">Cauliflower coral</name>
    <name type="synonym">Millepora damicornis</name>
    <dbReference type="NCBI Taxonomy" id="46731"/>
    <lineage>
        <taxon>Eukaryota</taxon>
        <taxon>Metazoa</taxon>
        <taxon>Cnidaria</taxon>
        <taxon>Anthozoa</taxon>
        <taxon>Hexacorallia</taxon>
        <taxon>Scleractinia</taxon>
        <taxon>Astrocoeniina</taxon>
        <taxon>Pocilloporidae</taxon>
        <taxon>Pocillopora</taxon>
    </lineage>
</organism>
<dbReference type="AlphaFoldDB" id="A0A3M6TF53"/>
<name>A0A3M6TF53_POCDA</name>
<gene>
    <name evidence="1" type="ORF">pdam_00024199</name>
</gene>
<evidence type="ECO:0000313" key="1">
    <source>
        <dbReference type="EMBL" id="RMX40013.1"/>
    </source>
</evidence>
<dbReference type="Proteomes" id="UP000275408">
    <property type="component" value="Unassembled WGS sequence"/>
</dbReference>
<reference evidence="1 2" key="1">
    <citation type="journal article" date="2018" name="Sci. Rep.">
        <title>Comparative analysis of the Pocillopora damicornis genome highlights role of immune system in coral evolution.</title>
        <authorList>
            <person name="Cunning R."/>
            <person name="Bay R.A."/>
            <person name="Gillette P."/>
            <person name="Baker A.C."/>
            <person name="Traylor-Knowles N."/>
        </authorList>
    </citation>
    <scope>NUCLEOTIDE SEQUENCE [LARGE SCALE GENOMIC DNA]</scope>
    <source>
        <strain evidence="1">RSMAS</strain>
        <tissue evidence="1">Whole animal</tissue>
    </source>
</reference>
<sequence>MSLGNCVTTISNVLFYLRTIIMLESSLVRSKAFMVGLLKHSTSYDIGAVCSDYVKNTVNSGKIRLSSNSFCKKDYSEINKNPYAKNNCFGGNYINALLTERFGLGRLK</sequence>
<evidence type="ECO:0000313" key="2">
    <source>
        <dbReference type="Proteomes" id="UP000275408"/>
    </source>
</evidence>
<protein>
    <submittedName>
        <fullName evidence="1">Uncharacterized protein</fullName>
    </submittedName>
</protein>
<comment type="caution">
    <text evidence="1">The sequence shown here is derived from an EMBL/GenBank/DDBJ whole genome shotgun (WGS) entry which is preliminary data.</text>
</comment>
<keyword evidence="2" id="KW-1185">Reference proteome</keyword>
<dbReference type="EMBL" id="RCHS01003691">
    <property type="protein sequence ID" value="RMX40013.1"/>
    <property type="molecule type" value="Genomic_DNA"/>
</dbReference>